<dbReference type="EnsemblBacteria" id="ABA50205">
    <property type="protein sequence ID" value="ABA50205"/>
    <property type="gene ID" value="BURPS1710b_2028"/>
</dbReference>
<gene>
    <name evidence="2" type="ordered locus">BURPS1710b_2028</name>
</gene>
<accession>Q3JSN1</accession>
<dbReference type="HOGENOM" id="CLU_432572_0_0_4"/>
<feature type="compositionally biased region" description="Basic residues" evidence="1">
    <location>
        <begin position="42"/>
        <end position="54"/>
    </location>
</feature>
<evidence type="ECO:0000313" key="2">
    <source>
        <dbReference type="EMBL" id="ABA50205.1"/>
    </source>
</evidence>
<evidence type="ECO:0000256" key="1">
    <source>
        <dbReference type="SAM" id="MobiDB-lite"/>
    </source>
</evidence>
<sequence>MPAAPNAATRVVGFGVEATGTTDASDAAEPARSLRPIQLRGGRTRGPGRRRAPPRRPSEPDFRRGIAALVALADRPRLVDALEVHVELPEPRHVLEHLFAVVRQMPVVRHEVAQREAAVAARVDRPHLDVRLAMMDVVLPRQRLPHVLIAGIVVDRRHLERVAHVVVEHREQAHLADQMRRQVLRDEALVLEVAHRIVERRQPRAARELGEPLVVLFGRRLADPADVAHHRKAERVRIDPAVVRLRHGRLVDHVAVRMEELHHEAVRELALVVHRVEQRVVPERRPTLVHHLRLPLRIEVLADLAHDPDHLALPRFEERRVLLREIQQVFLRLGRIALFLLLVGELGLLRGQRAPQLVDLRLQIRLALAPELGFLRERRLLRPLVAVDAVIHQRVARVEQFLDAIEPVALLAFGDVVLRVHEIIDDRVRVGPQPEQVVALEERVVPVRRVRDDERLHRHRVLFHQIRDARVRVDDDLVREPHLPAAVALLGRQEVLAERPVTVVHGHSHRRIRVHHLLGADQLELDRIDVELVLLRDLRDVGVVLLDQLERPIGRTRQRFAVGNVHTRFLEPARGRFWVLRRRFGRCVALVRGGPRRFVAPAPRLVAARLVVQVACRHQVSTCFSKSSRNTG</sequence>
<proteinExistence type="predicted"/>
<dbReference type="KEGG" id="bpm:BURPS1710b_2028"/>
<dbReference type="Proteomes" id="UP000002700">
    <property type="component" value="Chromosome I"/>
</dbReference>
<reference evidence="2 3" key="1">
    <citation type="submission" date="2005-09" db="EMBL/GenBank/DDBJ databases">
        <authorList>
            <person name="Woods D.E."/>
            <person name="Nierman W.C."/>
        </authorList>
    </citation>
    <scope>NUCLEOTIDE SEQUENCE [LARGE SCALE GENOMIC DNA]</scope>
    <source>
        <strain evidence="2 3">1710b</strain>
    </source>
</reference>
<feature type="region of interest" description="Disordered" evidence="1">
    <location>
        <begin position="1"/>
        <end position="61"/>
    </location>
</feature>
<dbReference type="AlphaFoldDB" id="Q3JSN1"/>
<evidence type="ECO:0000313" key="3">
    <source>
        <dbReference type="Proteomes" id="UP000002700"/>
    </source>
</evidence>
<dbReference type="EMBL" id="CP000124">
    <property type="protein sequence ID" value="ABA50205.1"/>
    <property type="molecule type" value="Genomic_DNA"/>
</dbReference>
<protein>
    <submittedName>
        <fullName evidence="2">Uncharacterized protein</fullName>
    </submittedName>
</protein>
<name>Q3JSN1_BURP1</name>
<organism evidence="2 3">
    <name type="scientific">Burkholderia pseudomallei (strain 1710b)</name>
    <dbReference type="NCBI Taxonomy" id="320372"/>
    <lineage>
        <taxon>Bacteria</taxon>
        <taxon>Pseudomonadati</taxon>
        <taxon>Pseudomonadota</taxon>
        <taxon>Betaproteobacteria</taxon>
        <taxon>Burkholderiales</taxon>
        <taxon>Burkholderiaceae</taxon>
        <taxon>Burkholderia</taxon>
        <taxon>pseudomallei group</taxon>
    </lineage>
</organism>